<evidence type="ECO:0000313" key="3">
    <source>
        <dbReference type="Proteomes" id="UP000814176"/>
    </source>
</evidence>
<dbReference type="PANTHER" id="PTHR31642:SF310">
    <property type="entry name" value="FATTY ALCOHOL:CAFFEOYL-COA ACYLTRANSFERASE"/>
    <property type="match status" value="1"/>
</dbReference>
<dbReference type="InterPro" id="IPR050317">
    <property type="entry name" value="Plant_Fungal_Acyltransferase"/>
</dbReference>
<evidence type="ECO:0000256" key="1">
    <source>
        <dbReference type="ARBA" id="ARBA00022679"/>
    </source>
</evidence>
<dbReference type="GeneID" id="71997747"/>
<dbReference type="Proteomes" id="UP000814176">
    <property type="component" value="Unassembled WGS sequence"/>
</dbReference>
<dbReference type="EMBL" id="JADCUA010000002">
    <property type="protein sequence ID" value="KAH9842533.1"/>
    <property type="molecule type" value="Genomic_DNA"/>
</dbReference>
<keyword evidence="3" id="KW-1185">Reference proteome</keyword>
<dbReference type="GO" id="GO:0016740">
    <property type="term" value="F:transferase activity"/>
    <property type="evidence" value="ECO:0007669"/>
    <property type="project" value="UniProtKB-KW"/>
</dbReference>
<organism evidence="2 3">
    <name type="scientific">Rhodofomes roseus</name>
    <dbReference type="NCBI Taxonomy" id="34475"/>
    <lineage>
        <taxon>Eukaryota</taxon>
        <taxon>Fungi</taxon>
        <taxon>Dikarya</taxon>
        <taxon>Basidiomycota</taxon>
        <taxon>Agaricomycotina</taxon>
        <taxon>Agaricomycetes</taxon>
        <taxon>Polyporales</taxon>
        <taxon>Rhodofomes</taxon>
    </lineage>
</organism>
<proteinExistence type="predicted"/>
<dbReference type="InterPro" id="IPR023213">
    <property type="entry name" value="CAT-like_dom_sf"/>
</dbReference>
<dbReference type="PANTHER" id="PTHR31642">
    <property type="entry name" value="TRICHOTHECENE 3-O-ACETYLTRANSFERASE"/>
    <property type="match status" value="1"/>
</dbReference>
<name>A0ABQ8KV28_9APHY</name>
<dbReference type="Pfam" id="PF02458">
    <property type="entry name" value="Transferase"/>
    <property type="match status" value="1"/>
</dbReference>
<keyword evidence="1 2" id="KW-0808">Transferase</keyword>
<sequence>MSNALGTGCLGLSILSQSRIFPKQRATQRTCVSLSVADSSVVRFSTAAAVWYLDAPEGVQATKAVSPDQLRSSLERTLIDYPQWVGQLHWATHVPDGDHTQRAGRLCLTYGTPQDPGVAFNVAELPVTIAALVPPVSERVQGGFWDATQLPSGELLPSTPLPLHDLEEHVGLPGLMIQVTKFACGGVAVAVKFAHPLADAQTVARFTHDWAATNRAMVLGVPLPVLQPVFEPQNLDRMAAGDIDAAHVDPGLLKKSRALPRHRYDWWATSTPHIPESLKAATEVSAAEPMPWSEWNVQAPVSHYIIHFTAGEIQRMWKAAQPAASAQTVYVVSRHDALLAHVWTLVNRARGLAEDDHPVHLNVTLGLRSRVSPPLPDSFLGSPIILGRVSMSGRDASSESPSGIAARIRSTVNLFDTEAIAALLHDMAHDLALVRLWNAFLGQRNFLVTSWMHLGLYDVDFGTHSRARYVEAVMPSCDGCVQVMEAVPAREEHPGAGDNKEGGRRKRWYEDGVDVSLHLNADAMENLTRDPLLRKYEVSSDGRNEDLACVEIGCHAPDVIPTLT</sequence>
<dbReference type="RefSeq" id="XP_047783580.1">
    <property type="nucleotide sequence ID" value="XM_047917015.1"/>
</dbReference>
<gene>
    <name evidence="2" type="ORF">C8Q71DRAFT_207340</name>
</gene>
<evidence type="ECO:0000313" key="2">
    <source>
        <dbReference type="EMBL" id="KAH9842533.1"/>
    </source>
</evidence>
<accession>A0ABQ8KV28</accession>
<protein>
    <submittedName>
        <fullName evidence="2">Transferase family-domain-containing protein</fullName>
    </submittedName>
</protein>
<dbReference type="Gene3D" id="3.30.559.10">
    <property type="entry name" value="Chloramphenicol acetyltransferase-like domain"/>
    <property type="match status" value="2"/>
</dbReference>
<reference evidence="2 3" key="1">
    <citation type="journal article" date="2021" name="Environ. Microbiol.">
        <title>Gene family expansions and transcriptome signatures uncover fungal adaptations to wood decay.</title>
        <authorList>
            <person name="Hage H."/>
            <person name="Miyauchi S."/>
            <person name="Viragh M."/>
            <person name="Drula E."/>
            <person name="Min B."/>
            <person name="Chaduli D."/>
            <person name="Navarro D."/>
            <person name="Favel A."/>
            <person name="Norest M."/>
            <person name="Lesage-Meessen L."/>
            <person name="Balint B."/>
            <person name="Merenyi Z."/>
            <person name="de Eugenio L."/>
            <person name="Morin E."/>
            <person name="Martinez A.T."/>
            <person name="Baldrian P."/>
            <person name="Stursova M."/>
            <person name="Martinez M.J."/>
            <person name="Novotny C."/>
            <person name="Magnuson J.K."/>
            <person name="Spatafora J.W."/>
            <person name="Maurice S."/>
            <person name="Pangilinan J."/>
            <person name="Andreopoulos W."/>
            <person name="LaButti K."/>
            <person name="Hundley H."/>
            <person name="Na H."/>
            <person name="Kuo A."/>
            <person name="Barry K."/>
            <person name="Lipzen A."/>
            <person name="Henrissat B."/>
            <person name="Riley R."/>
            <person name="Ahrendt S."/>
            <person name="Nagy L.G."/>
            <person name="Grigoriev I.V."/>
            <person name="Martin F."/>
            <person name="Rosso M.N."/>
        </authorList>
    </citation>
    <scope>NUCLEOTIDE SEQUENCE [LARGE SCALE GENOMIC DNA]</scope>
    <source>
        <strain evidence="2 3">CIRM-BRFM 1785</strain>
    </source>
</reference>
<comment type="caution">
    <text evidence="2">The sequence shown here is derived from an EMBL/GenBank/DDBJ whole genome shotgun (WGS) entry which is preliminary data.</text>
</comment>